<evidence type="ECO:0000256" key="7">
    <source>
        <dbReference type="ARBA" id="ARBA00022840"/>
    </source>
</evidence>
<proteinExistence type="inferred from homology"/>
<dbReference type="PANTHER" id="PTHR43788">
    <property type="entry name" value="DNA2/NAM7 HELICASE FAMILY MEMBER"/>
    <property type="match status" value="1"/>
</dbReference>
<feature type="domain" description="RecBCD enzyme subunit RecD N-terminal" evidence="13">
    <location>
        <begin position="11"/>
        <end position="118"/>
    </location>
</feature>
<dbReference type="CDD" id="cd18809">
    <property type="entry name" value="SF1_C_RecD"/>
    <property type="match status" value="1"/>
</dbReference>
<dbReference type="Gene3D" id="1.10.10.1020">
    <property type="entry name" value="RecBCD complex, subunit RecD, N-terminal domain"/>
    <property type="match status" value="1"/>
</dbReference>
<dbReference type="SUPFAM" id="SSF52540">
    <property type="entry name" value="P-loop containing nucleoside triphosphate hydrolases"/>
    <property type="match status" value="2"/>
</dbReference>
<evidence type="ECO:0000259" key="13">
    <source>
        <dbReference type="Pfam" id="PF21185"/>
    </source>
</evidence>
<keyword evidence="10 11" id="KW-0413">Isomerase</keyword>
<dbReference type="InterPro" id="IPR041851">
    <property type="entry name" value="RecD_N_sf"/>
</dbReference>
<comment type="similarity">
    <text evidence="11">Belongs to the RecD family.</text>
</comment>
<evidence type="ECO:0000256" key="8">
    <source>
        <dbReference type="ARBA" id="ARBA00023125"/>
    </source>
</evidence>
<evidence type="ECO:0000256" key="11">
    <source>
        <dbReference type="HAMAP-Rule" id="MF_01487"/>
    </source>
</evidence>
<comment type="subunit">
    <text evidence="11">Heterotrimer of RecB, RecC and RecD. All subunits contribute to DNA-binding.</text>
</comment>
<comment type="caution">
    <text evidence="14">The sequence shown here is derived from an EMBL/GenBank/DDBJ whole genome shotgun (WGS) entry which is preliminary data.</text>
</comment>
<dbReference type="PANTHER" id="PTHR43788:SF6">
    <property type="entry name" value="DNA HELICASE B"/>
    <property type="match status" value="1"/>
</dbReference>
<dbReference type="EC" id="5.6.2.3" evidence="11"/>
<accession>A0ABV6GYS9</accession>
<keyword evidence="15" id="KW-1185">Reference proteome</keyword>
<dbReference type="NCBIfam" id="TIGR01447">
    <property type="entry name" value="recD"/>
    <property type="match status" value="1"/>
</dbReference>
<comment type="miscellaneous">
    <text evidence="11">In the RecBCD complex, RecB has a slow 3'-5' helicase, an exonuclease activity and loads RecA onto ssDNA, RecD has a fast 5'-3' helicase activity, while RecC stimulates the ATPase and processivity of the RecB helicase and contributes to recognition of the Chi site.</text>
</comment>
<evidence type="ECO:0000256" key="9">
    <source>
        <dbReference type="ARBA" id="ARBA00023204"/>
    </source>
</evidence>
<keyword evidence="7 11" id="KW-0067">ATP-binding</keyword>
<keyword evidence="6 11" id="KW-0269">Exonuclease</keyword>
<evidence type="ECO:0000256" key="6">
    <source>
        <dbReference type="ARBA" id="ARBA00022839"/>
    </source>
</evidence>
<dbReference type="Pfam" id="PF13538">
    <property type="entry name" value="UvrD_C_2"/>
    <property type="match status" value="1"/>
</dbReference>
<dbReference type="RefSeq" id="WP_382368426.1">
    <property type="nucleotide sequence ID" value="NZ_JBHLWB010000001.1"/>
</dbReference>
<keyword evidence="3 11" id="KW-0227">DNA damage</keyword>
<protein>
    <recommendedName>
        <fullName evidence="11">RecBCD enzyme subunit RecD</fullName>
        <ecNumber evidence="11">5.6.2.3</ecNumber>
    </recommendedName>
    <alternativeName>
        <fullName evidence="11">DNA 5'-3' helicase subunit RecD</fullName>
    </alternativeName>
    <alternativeName>
        <fullName evidence="11">Exonuclease V subunit RecD</fullName>
        <shortName evidence="11">ExoV subunit RecD</shortName>
    </alternativeName>
    <alternativeName>
        <fullName evidence="11">Helicase/nuclease RecBCD subunit RecD</fullName>
    </alternativeName>
</protein>
<dbReference type="CDD" id="cd17933">
    <property type="entry name" value="DEXSc_RecD-like"/>
    <property type="match status" value="1"/>
</dbReference>
<gene>
    <name evidence="11 14" type="primary">recD</name>
    <name evidence="14" type="ORF">ACFFHK_01845</name>
</gene>
<dbReference type="EMBL" id="JBHLWB010000001">
    <property type="protein sequence ID" value="MFC0308447.1"/>
    <property type="molecule type" value="Genomic_DNA"/>
</dbReference>
<evidence type="ECO:0000256" key="10">
    <source>
        <dbReference type="ARBA" id="ARBA00023235"/>
    </source>
</evidence>
<keyword evidence="5 11" id="KW-0347">Helicase</keyword>
<evidence type="ECO:0000313" key="14">
    <source>
        <dbReference type="EMBL" id="MFC0308447.1"/>
    </source>
</evidence>
<dbReference type="InterPro" id="IPR027417">
    <property type="entry name" value="P-loop_NTPase"/>
</dbReference>
<dbReference type="InterPro" id="IPR049550">
    <property type="entry name" value="RecD_N"/>
</dbReference>
<evidence type="ECO:0000256" key="2">
    <source>
        <dbReference type="ARBA" id="ARBA00022741"/>
    </source>
</evidence>
<keyword evidence="4 11" id="KW-0378">Hydrolase</keyword>
<dbReference type="GO" id="GO:0008854">
    <property type="term" value="F:exodeoxyribonuclease V activity"/>
    <property type="evidence" value="ECO:0007669"/>
    <property type="project" value="UniProtKB-EC"/>
</dbReference>
<keyword evidence="8 11" id="KW-0238">DNA-binding</keyword>
<dbReference type="InterPro" id="IPR006344">
    <property type="entry name" value="RecD"/>
</dbReference>
<evidence type="ECO:0000313" key="15">
    <source>
        <dbReference type="Proteomes" id="UP001589767"/>
    </source>
</evidence>
<dbReference type="Proteomes" id="UP001589767">
    <property type="component" value="Unassembled WGS sequence"/>
</dbReference>
<keyword evidence="2 11" id="KW-0547">Nucleotide-binding</keyword>
<evidence type="ECO:0000256" key="3">
    <source>
        <dbReference type="ARBA" id="ARBA00022763"/>
    </source>
</evidence>
<evidence type="ECO:0000259" key="12">
    <source>
        <dbReference type="Pfam" id="PF13538"/>
    </source>
</evidence>
<comment type="function">
    <text evidence="11">A helicase/nuclease that prepares dsDNA breaks (DSB) for recombinational DNA repair. Binds to DSBs and unwinds DNA via a highly rapid and processive ATP-dependent bidirectional helicase activity. Unwinds dsDNA until it encounters a Chi (crossover hotspot instigator) sequence from the 3' direction. Cuts ssDNA a few nucleotides 3' to the Chi site. The properties and activities of the enzyme are changed at Chi. The Chi-altered holoenzyme produces a long 3'-ssDNA overhang and facilitates RecA-binding to the ssDNA for homologous DNA recombination and repair. Holoenzyme degrades any linearized DNA that is unable to undergo homologous recombination. In the holoenzyme this subunit has ssDNA-dependent ATPase and 5'-3' helicase activity. When added to pre-assembled RecBC greatly stimulates nuclease activity and augments holoenzyme processivity. Negatively regulates the RecA-loading ability of RecBCD.</text>
</comment>
<dbReference type="InterPro" id="IPR027785">
    <property type="entry name" value="UvrD-like_helicase_C"/>
</dbReference>
<evidence type="ECO:0000256" key="5">
    <source>
        <dbReference type="ARBA" id="ARBA00022806"/>
    </source>
</evidence>
<evidence type="ECO:0000256" key="1">
    <source>
        <dbReference type="ARBA" id="ARBA00022722"/>
    </source>
</evidence>
<feature type="domain" description="UvrD-like helicase C-terminal" evidence="12">
    <location>
        <begin position="563"/>
        <end position="607"/>
    </location>
</feature>
<feature type="binding site" evidence="11">
    <location>
        <begin position="194"/>
        <end position="201"/>
    </location>
    <ligand>
        <name>ATP</name>
        <dbReference type="ChEBI" id="CHEBI:30616"/>
    </ligand>
</feature>
<sequence length="652" mass="73761">MLTILRQLREAAIIEQIDYYFAQLIYQQGTTLDPKVNNLATLLAALLSFHHQRGHSCLYLSEDLLANPFELLSLPEGQSLLHELRQSLPSIPVTEWHTPLLLHAAFSSDQQQVTPIVLRLFAQDTVCYLHRIWQDEYYIAQRLANSKVLPHTAQQLSYIEHILSTLFVATAPKPDWQKIAVATAFSRTITFISGGPGTGKTTTVAKLLLGLQWLQRLQQQPPLSIRLAAPTGKAATRLTESLHQAVQQIQLPLDFTAELPQEAATIHRLLGMHPNSPPTYHQQRPLNIDVLVVDEASMIDLATMALLLRGVHPNTRLIFLGDKDQLASVEVGAIMAELGQFLPLAYSQPHADYLQHVCGQTLAATPQCNFIRDSLCHLQHSYRFRADKGIGQLANAVNQGAAEQSWQLFSRYEDIQVLSLSNQQIGEKNHHVVQFACTLYREYFMFMQQQTLWTPAQIAQAFALFKRNRLLSALRSGALGVEQLNQQIAEMLRQQKHVTFRAAHEWYLGKPVIVLQNDHNVRLFNGDIGLVLPDEQGNLKVWFETESGFRGVLPSRVPSVESAYVMTVHKSQGSEFNHTVLVLPQEFNALLTRELIYTAITRAKDKFTVFSEEMIWLNAVQRRTFRASGLATQIKRYFYQGEENVNCHSSIK</sequence>
<keyword evidence="9 11" id="KW-0234">DNA repair</keyword>
<comment type="catalytic activity">
    <reaction evidence="11">
        <text>ATP + H2O = ADP + phosphate + H(+)</text>
        <dbReference type="Rhea" id="RHEA:13065"/>
        <dbReference type="ChEBI" id="CHEBI:15377"/>
        <dbReference type="ChEBI" id="CHEBI:15378"/>
        <dbReference type="ChEBI" id="CHEBI:30616"/>
        <dbReference type="ChEBI" id="CHEBI:43474"/>
        <dbReference type="ChEBI" id="CHEBI:456216"/>
        <dbReference type="EC" id="5.6.2.3"/>
    </reaction>
</comment>
<keyword evidence="1 11" id="KW-0540">Nuclease</keyword>
<dbReference type="Pfam" id="PF21185">
    <property type="entry name" value="RecD_N"/>
    <property type="match status" value="1"/>
</dbReference>
<dbReference type="InterPro" id="IPR050534">
    <property type="entry name" value="Coronavir_polyprotein_1ab"/>
</dbReference>
<evidence type="ECO:0000256" key="4">
    <source>
        <dbReference type="ARBA" id="ARBA00022801"/>
    </source>
</evidence>
<dbReference type="Pfam" id="PF13245">
    <property type="entry name" value="AAA_19"/>
    <property type="match status" value="1"/>
</dbReference>
<name>A0ABV6GYS9_9PAST</name>
<dbReference type="HAMAP" id="MF_01487">
    <property type="entry name" value="RecD"/>
    <property type="match status" value="1"/>
</dbReference>
<organism evidence="14 15">
    <name type="scientific">Gallibacterium trehalosifermentans</name>
    <dbReference type="NCBI Taxonomy" id="516935"/>
    <lineage>
        <taxon>Bacteria</taxon>
        <taxon>Pseudomonadati</taxon>
        <taxon>Pseudomonadota</taxon>
        <taxon>Gammaproteobacteria</taxon>
        <taxon>Pasteurellales</taxon>
        <taxon>Pasteurellaceae</taxon>
        <taxon>Gallibacterium</taxon>
    </lineage>
</organism>
<dbReference type="Gene3D" id="3.40.50.300">
    <property type="entry name" value="P-loop containing nucleotide triphosphate hydrolases"/>
    <property type="match status" value="3"/>
</dbReference>
<reference evidence="14 15" key="1">
    <citation type="submission" date="2024-09" db="EMBL/GenBank/DDBJ databases">
        <authorList>
            <person name="Sun Q."/>
            <person name="Mori K."/>
        </authorList>
    </citation>
    <scope>NUCLEOTIDE SEQUENCE [LARGE SCALE GENOMIC DNA]</scope>
    <source>
        <strain evidence="14 15">CCM 7539</strain>
    </source>
</reference>